<organism evidence="11 12">
    <name type="scientific">Clostridium magnum DSM 2767</name>
    <dbReference type="NCBI Taxonomy" id="1121326"/>
    <lineage>
        <taxon>Bacteria</taxon>
        <taxon>Bacillati</taxon>
        <taxon>Bacillota</taxon>
        <taxon>Clostridia</taxon>
        <taxon>Eubacteriales</taxon>
        <taxon>Clostridiaceae</taxon>
        <taxon>Clostridium</taxon>
    </lineage>
</organism>
<evidence type="ECO:0000256" key="5">
    <source>
        <dbReference type="ARBA" id="ARBA00022989"/>
    </source>
</evidence>
<dbReference type="GO" id="GO:0005886">
    <property type="term" value="C:plasma membrane"/>
    <property type="evidence" value="ECO:0007669"/>
    <property type="project" value="UniProtKB-SubCell"/>
</dbReference>
<keyword evidence="3" id="KW-0145">Chemotaxis</keyword>
<comment type="caution">
    <text evidence="11">The sequence shown here is derived from an EMBL/GenBank/DDBJ whole genome shotgun (WGS) entry which is preliminary data.</text>
</comment>
<dbReference type="SUPFAM" id="SSF58104">
    <property type="entry name" value="Methyl-accepting chemotaxis protein (MCP) signaling domain"/>
    <property type="match status" value="1"/>
</dbReference>
<dbReference type="RefSeq" id="WP_066624724.1">
    <property type="nucleotide sequence ID" value="NZ_FQXL01000005.1"/>
</dbReference>
<proteinExistence type="inferred from homology"/>
<dbReference type="SMART" id="SM00283">
    <property type="entry name" value="MA"/>
    <property type="match status" value="1"/>
</dbReference>
<evidence type="ECO:0000313" key="12">
    <source>
        <dbReference type="Proteomes" id="UP000076603"/>
    </source>
</evidence>
<dbReference type="SUPFAM" id="SSF103190">
    <property type="entry name" value="Sensory domain-like"/>
    <property type="match status" value="1"/>
</dbReference>
<dbReference type="InterPro" id="IPR004090">
    <property type="entry name" value="Chemotax_Me-accpt_rcpt"/>
</dbReference>
<feature type="domain" description="Methyl-accepting transducer" evidence="10">
    <location>
        <begin position="96"/>
        <end position="332"/>
    </location>
</feature>
<dbReference type="GO" id="GO:0006935">
    <property type="term" value="P:chemotaxis"/>
    <property type="evidence" value="ECO:0007669"/>
    <property type="project" value="UniProtKB-KW"/>
</dbReference>
<protein>
    <submittedName>
        <fullName evidence="11">Methyl-accepting chemotaxis protein McpB</fullName>
    </submittedName>
</protein>
<evidence type="ECO:0000256" key="3">
    <source>
        <dbReference type="ARBA" id="ARBA00022500"/>
    </source>
</evidence>
<dbReference type="Gene3D" id="3.30.450.20">
    <property type="entry name" value="PAS domain"/>
    <property type="match status" value="1"/>
</dbReference>
<dbReference type="InterPro" id="IPR033479">
    <property type="entry name" value="dCache_1"/>
</dbReference>
<dbReference type="PANTHER" id="PTHR32089:SF112">
    <property type="entry name" value="LYSOZYME-LIKE PROTEIN-RELATED"/>
    <property type="match status" value="1"/>
</dbReference>
<evidence type="ECO:0000256" key="9">
    <source>
        <dbReference type="PROSITE-ProRule" id="PRU00284"/>
    </source>
</evidence>
<keyword evidence="5" id="KW-1133">Transmembrane helix</keyword>
<evidence type="ECO:0000256" key="8">
    <source>
        <dbReference type="ARBA" id="ARBA00029447"/>
    </source>
</evidence>
<evidence type="ECO:0000256" key="6">
    <source>
        <dbReference type="ARBA" id="ARBA00023136"/>
    </source>
</evidence>
<dbReference type="Proteomes" id="UP000076603">
    <property type="component" value="Unassembled WGS sequence"/>
</dbReference>
<comment type="subcellular location">
    <subcellularLocation>
        <location evidence="1">Cell membrane</location>
        <topology evidence="1">Multi-pass membrane protein</topology>
    </subcellularLocation>
</comment>
<keyword evidence="7 9" id="KW-0807">Transducer</keyword>
<dbReference type="Pfam" id="PF00015">
    <property type="entry name" value="MCPsignal"/>
    <property type="match status" value="1"/>
</dbReference>
<dbReference type="InterPro" id="IPR004089">
    <property type="entry name" value="MCPsignal_dom"/>
</dbReference>
<keyword evidence="4" id="KW-0812">Transmembrane</keyword>
<evidence type="ECO:0000256" key="4">
    <source>
        <dbReference type="ARBA" id="ARBA00022692"/>
    </source>
</evidence>
<comment type="similarity">
    <text evidence="8">Belongs to the methyl-accepting chemotaxis (MCP) protein family.</text>
</comment>
<dbReference type="GO" id="GO:0004888">
    <property type="term" value="F:transmembrane signaling receptor activity"/>
    <property type="evidence" value="ECO:0007669"/>
    <property type="project" value="InterPro"/>
</dbReference>
<evidence type="ECO:0000259" key="10">
    <source>
        <dbReference type="PROSITE" id="PS50111"/>
    </source>
</evidence>
<dbReference type="PANTHER" id="PTHR32089">
    <property type="entry name" value="METHYL-ACCEPTING CHEMOTAXIS PROTEIN MCPB"/>
    <property type="match status" value="1"/>
</dbReference>
<evidence type="ECO:0000313" key="11">
    <source>
        <dbReference type="EMBL" id="KZL91659.1"/>
    </source>
</evidence>
<keyword evidence="6" id="KW-0472">Membrane</keyword>
<gene>
    <name evidence="11" type="primary">mcpB_9</name>
    <name evidence="11" type="ORF">CLMAG_34180</name>
</gene>
<dbReference type="STRING" id="1121326.CLMAG_34180"/>
<reference evidence="11 12" key="1">
    <citation type="submission" date="2016-04" db="EMBL/GenBank/DDBJ databases">
        <title>Genome sequence of Clostridium magnum DSM 2767.</title>
        <authorList>
            <person name="Poehlein A."/>
            <person name="Uhlig R."/>
            <person name="Fischer R."/>
            <person name="Bahl H."/>
            <person name="Daniel R."/>
        </authorList>
    </citation>
    <scope>NUCLEOTIDE SEQUENCE [LARGE SCALE GENOMIC DNA]</scope>
    <source>
        <strain evidence="11 12">DSM 2767</strain>
    </source>
</reference>
<name>A0A162SNE0_9CLOT</name>
<keyword evidence="2" id="KW-1003">Cell membrane</keyword>
<dbReference type="Pfam" id="PF02743">
    <property type="entry name" value="dCache_1"/>
    <property type="match status" value="1"/>
</dbReference>
<dbReference type="PRINTS" id="PR00260">
    <property type="entry name" value="CHEMTRNSDUCR"/>
</dbReference>
<dbReference type="AlphaFoldDB" id="A0A162SNE0"/>
<keyword evidence="12" id="KW-1185">Reference proteome</keyword>
<dbReference type="OrthoDB" id="9816519at2"/>
<dbReference type="EMBL" id="LWAE01000003">
    <property type="protein sequence ID" value="KZL91659.1"/>
    <property type="molecule type" value="Genomic_DNA"/>
</dbReference>
<evidence type="ECO:0000256" key="7">
    <source>
        <dbReference type="ARBA" id="ARBA00023224"/>
    </source>
</evidence>
<dbReference type="InterPro" id="IPR029151">
    <property type="entry name" value="Sensor-like_sf"/>
</dbReference>
<dbReference type="PROSITE" id="PS50111">
    <property type="entry name" value="CHEMOTAXIS_TRANSDUC_2"/>
    <property type="match status" value="1"/>
</dbReference>
<accession>A0A162SNE0</accession>
<evidence type="ECO:0000256" key="2">
    <source>
        <dbReference type="ARBA" id="ARBA00022475"/>
    </source>
</evidence>
<dbReference type="GO" id="GO:0007165">
    <property type="term" value="P:signal transduction"/>
    <property type="evidence" value="ECO:0007669"/>
    <property type="project" value="UniProtKB-KW"/>
</dbReference>
<dbReference type="PATRIC" id="fig|1121326.3.peg.3456"/>
<dbReference type="Gene3D" id="1.10.287.950">
    <property type="entry name" value="Methyl-accepting chemotaxis protein"/>
    <property type="match status" value="1"/>
</dbReference>
<dbReference type="CDD" id="cd18773">
    <property type="entry name" value="PDC1_HK_sensor"/>
    <property type="match status" value="1"/>
</dbReference>
<sequence>MNIILIICFCLLIGSILGFILSKYYFNKRIKPINKMILELTKGNFSYNIKEINCTGDIKKLTYLLKVLKNNLMKNTFETQVVSSQITSVSQQLSLTMEETSACAEQLTNETSDLSRLNSATYEKVKSTAVEMKNILSSFENIKNASGKIFYTSDESKHIISKGLKEILEIVVAIKEIKSSTDKTVTSIEELKQISNEISIILDTVNNIAKQTNLLSLNASIEAARAGEHGRGFSVVANEIRTLAESSQNSVSQISKLVNRIENQMEIVVNTIEPNQKNVEKSVQYTQNIEEVLNKIKQSFNNVFSLTEEMTSIVDEEHQSIEYINDEFCRLEKNLDEVNNSVNNVYAAVTDQTDSIKDLDNMKDFLTNASKIMAVISNKTDSDALASNMESINSHCAETIKLIENELLASYKLVDLNKEVHKSILDKFLSNYSYIEAIWTNNTKGKFIYSNPSAGIANANVRQWFQESINGKNFVSSVYISAITSNPCVTVSLPILTENNEIIGVIGADLKVNINV</sequence>
<evidence type="ECO:0000256" key="1">
    <source>
        <dbReference type="ARBA" id="ARBA00004651"/>
    </source>
</evidence>